<dbReference type="InterPro" id="IPR001387">
    <property type="entry name" value="Cro/C1-type_HTH"/>
</dbReference>
<dbReference type="Proteomes" id="UP000006000">
    <property type="component" value="Unassembled WGS sequence"/>
</dbReference>
<accession>A5ZA66</accession>
<sequence>MEYNFKEDLKSIREILGLTQSQIAEKIGVEQITISRNEMGKTTPSDKLLEHVYEFAFKNNIKLNRLKEMFYIENMDKNHKLLFHGAKSRIEGKLDIHKSRTNNDLGQGFYTGERYEQAISFISGFEKSSVYIFDFKEEGLKGKKYNVNQEWMMTIAYYRGVLEEYENHPIIKKLIEKSCDCDYIIAPIADNRMFQIINSFIMGEITDEQCKHCLAATNLGYQYVFKSDKAIKSLKMLERCYISEKEKEYYKKMRNSDAKLGDDKVKLARIKYRGKGRYIDEILK</sequence>
<dbReference type="CDD" id="cd00093">
    <property type="entry name" value="HTH_XRE"/>
    <property type="match status" value="1"/>
</dbReference>
<evidence type="ECO:0000313" key="2">
    <source>
        <dbReference type="EMBL" id="EDM49967.1"/>
    </source>
</evidence>
<name>A5ZA66_9FIRM</name>
<dbReference type="OrthoDB" id="1767443at2"/>
<dbReference type="InterPro" id="IPR010982">
    <property type="entry name" value="Lambda_DNA-bd_dom_sf"/>
</dbReference>
<dbReference type="Pfam" id="PF01381">
    <property type="entry name" value="HTH_3"/>
    <property type="match status" value="1"/>
</dbReference>
<dbReference type="STRING" id="411463.EUBVEN_02613"/>
<organism evidence="2 3">
    <name type="scientific">Eubacterium ventriosum ATCC 27560</name>
    <dbReference type="NCBI Taxonomy" id="411463"/>
    <lineage>
        <taxon>Bacteria</taxon>
        <taxon>Bacillati</taxon>
        <taxon>Bacillota</taxon>
        <taxon>Clostridia</taxon>
        <taxon>Eubacteriales</taxon>
        <taxon>Eubacteriaceae</taxon>
        <taxon>Eubacterium</taxon>
    </lineage>
</organism>
<dbReference type="eggNOG" id="ENOG502Z99X">
    <property type="taxonomic scope" value="Bacteria"/>
</dbReference>
<dbReference type="RefSeq" id="WP_005360383.1">
    <property type="nucleotide sequence ID" value="NZ_DS264270.1"/>
</dbReference>
<comment type="caution">
    <text evidence="2">The sequence shown here is derived from an EMBL/GenBank/DDBJ whole genome shotgun (WGS) entry which is preliminary data.</text>
</comment>
<gene>
    <name evidence="2" type="ORF">EUBVEN_02613</name>
</gene>
<proteinExistence type="predicted"/>
<evidence type="ECO:0000313" key="3">
    <source>
        <dbReference type="Proteomes" id="UP000006000"/>
    </source>
</evidence>
<protein>
    <recommendedName>
        <fullName evidence="1">HTH cro/C1-type domain-containing protein</fullName>
    </recommendedName>
</protein>
<dbReference type="PROSITE" id="PS50943">
    <property type="entry name" value="HTH_CROC1"/>
    <property type="match status" value="1"/>
</dbReference>
<dbReference type="GO" id="GO:0003677">
    <property type="term" value="F:DNA binding"/>
    <property type="evidence" value="ECO:0007669"/>
    <property type="project" value="InterPro"/>
</dbReference>
<reference evidence="2 3" key="1">
    <citation type="submission" date="2007-03" db="EMBL/GenBank/DDBJ databases">
        <authorList>
            <person name="Fulton L."/>
            <person name="Clifton S."/>
            <person name="Fulton B."/>
            <person name="Xu J."/>
            <person name="Minx P."/>
            <person name="Pepin K.H."/>
            <person name="Johnson M."/>
            <person name="Thiruvilangam P."/>
            <person name="Bhonagiri V."/>
            <person name="Nash W.E."/>
            <person name="Mardis E.R."/>
            <person name="Wilson R.K."/>
        </authorList>
    </citation>
    <scope>NUCLEOTIDE SEQUENCE [LARGE SCALE GENOMIC DNA]</scope>
    <source>
        <strain evidence="2 3">ATCC 27560</strain>
    </source>
</reference>
<dbReference type="Gene3D" id="1.10.260.40">
    <property type="entry name" value="lambda repressor-like DNA-binding domains"/>
    <property type="match status" value="1"/>
</dbReference>
<dbReference type="EMBL" id="AAVL02000038">
    <property type="protein sequence ID" value="EDM49967.1"/>
    <property type="molecule type" value="Genomic_DNA"/>
</dbReference>
<dbReference type="SUPFAM" id="SSF47413">
    <property type="entry name" value="lambda repressor-like DNA-binding domains"/>
    <property type="match status" value="1"/>
</dbReference>
<dbReference type="InterPro" id="IPR025051">
    <property type="entry name" value="DUF3990"/>
</dbReference>
<dbReference type="Pfam" id="PF13151">
    <property type="entry name" value="DUF3990"/>
    <property type="match status" value="1"/>
</dbReference>
<dbReference type="HOGENOM" id="CLU_075559_0_1_9"/>
<reference evidence="2 3" key="2">
    <citation type="submission" date="2007-04" db="EMBL/GenBank/DDBJ databases">
        <title>Draft genome sequence of Eubacterium ventriosum (ATCC 27560).</title>
        <authorList>
            <person name="Sudarsanam P."/>
            <person name="Ley R."/>
            <person name="Guruge J."/>
            <person name="Turnbaugh P.J."/>
            <person name="Mahowald M."/>
            <person name="Liep D."/>
            <person name="Gordon J."/>
        </authorList>
    </citation>
    <scope>NUCLEOTIDE SEQUENCE [LARGE SCALE GENOMIC DNA]</scope>
    <source>
        <strain evidence="2 3">ATCC 27560</strain>
    </source>
</reference>
<evidence type="ECO:0000259" key="1">
    <source>
        <dbReference type="PROSITE" id="PS50943"/>
    </source>
</evidence>
<feature type="domain" description="HTH cro/C1-type" evidence="1">
    <location>
        <begin position="9"/>
        <end position="50"/>
    </location>
</feature>
<dbReference type="AlphaFoldDB" id="A5ZA66"/>